<dbReference type="AlphaFoldDB" id="A0A4U6T0G2"/>
<proteinExistence type="predicted"/>
<evidence type="ECO:0000313" key="1">
    <source>
        <dbReference type="EMBL" id="TKV94134.1"/>
    </source>
</evidence>
<keyword evidence="2" id="KW-1185">Reference proteome</keyword>
<accession>A0A4U6T0G2</accession>
<reference evidence="1" key="1">
    <citation type="submission" date="2019-03" db="EMBL/GenBank/DDBJ databases">
        <title>WGS assembly of Setaria viridis.</title>
        <authorList>
            <person name="Huang P."/>
            <person name="Jenkins J."/>
            <person name="Grimwood J."/>
            <person name="Barry K."/>
            <person name="Healey A."/>
            <person name="Mamidi S."/>
            <person name="Sreedasyam A."/>
            <person name="Shu S."/>
            <person name="Feldman M."/>
            <person name="Wu J."/>
            <person name="Yu Y."/>
            <person name="Chen C."/>
            <person name="Johnson J."/>
            <person name="Rokhsar D."/>
            <person name="Baxter I."/>
            <person name="Schmutz J."/>
            <person name="Brutnell T."/>
            <person name="Kellogg E."/>
        </authorList>
    </citation>
    <scope>NUCLEOTIDE SEQUENCE [LARGE SCALE GENOMIC DNA]</scope>
</reference>
<sequence>MHTKPLLKDIYLAVQNRYGASAQPTKIASFPPDFILYFPTPHIRETVLSHGSMEGPNFTLSLSPWTNEYRCQKIPYNTMVAVNTEGIPPQASVKECLNTLLRPYRNI</sequence>
<gene>
    <name evidence="1" type="ORF">SEVIR_9G273300v2</name>
</gene>
<evidence type="ECO:0000313" key="2">
    <source>
        <dbReference type="Proteomes" id="UP000298652"/>
    </source>
</evidence>
<dbReference type="EMBL" id="CM016560">
    <property type="protein sequence ID" value="TKV94134.1"/>
    <property type="molecule type" value="Genomic_DNA"/>
</dbReference>
<dbReference type="OMA" id="HACFSHC"/>
<dbReference type="Proteomes" id="UP000298652">
    <property type="component" value="Chromosome 9"/>
</dbReference>
<name>A0A4U6T0G2_SETVI</name>
<dbReference type="Gramene" id="TKV94134">
    <property type="protein sequence ID" value="TKV94134"/>
    <property type="gene ID" value="SEVIR_9G273300v2"/>
</dbReference>
<protein>
    <submittedName>
        <fullName evidence="1">Uncharacterized protein</fullName>
    </submittedName>
</protein>
<organism evidence="1 2">
    <name type="scientific">Setaria viridis</name>
    <name type="common">Green bristlegrass</name>
    <name type="synonym">Setaria italica subsp. viridis</name>
    <dbReference type="NCBI Taxonomy" id="4556"/>
    <lineage>
        <taxon>Eukaryota</taxon>
        <taxon>Viridiplantae</taxon>
        <taxon>Streptophyta</taxon>
        <taxon>Embryophyta</taxon>
        <taxon>Tracheophyta</taxon>
        <taxon>Spermatophyta</taxon>
        <taxon>Magnoliopsida</taxon>
        <taxon>Liliopsida</taxon>
        <taxon>Poales</taxon>
        <taxon>Poaceae</taxon>
        <taxon>PACMAD clade</taxon>
        <taxon>Panicoideae</taxon>
        <taxon>Panicodae</taxon>
        <taxon>Paniceae</taxon>
        <taxon>Cenchrinae</taxon>
        <taxon>Setaria</taxon>
    </lineage>
</organism>